<evidence type="ECO:0000259" key="10">
    <source>
        <dbReference type="Pfam" id="PF17801"/>
    </source>
</evidence>
<dbReference type="PANTHER" id="PTHR11452:SF75">
    <property type="entry name" value="ALPHA-GALACTOSIDASE MEL1"/>
    <property type="match status" value="1"/>
</dbReference>
<dbReference type="PRINTS" id="PR00740">
    <property type="entry name" value="GLHYDRLASE27"/>
</dbReference>
<dbReference type="Pfam" id="PF17801">
    <property type="entry name" value="Melibiase_C"/>
    <property type="match status" value="1"/>
</dbReference>
<dbReference type="GO" id="GO:0005995">
    <property type="term" value="P:melibiose catabolic process"/>
    <property type="evidence" value="ECO:0007669"/>
    <property type="project" value="UniProtKB-ARBA"/>
</dbReference>
<evidence type="ECO:0000313" key="11">
    <source>
        <dbReference type="EMBL" id="TPX56333.1"/>
    </source>
</evidence>
<dbReference type="AlphaFoldDB" id="A0A507DX59"/>
<evidence type="ECO:0000313" key="12">
    <source>
        <dbReference type="Proteomes" id="UP000318582"/>
    </source>
</evidence>
<dbReference type="InterPro" id="IPR041233">
    <property type="entry name" value="Melibiase_C"/>
</dbReference>
<gene>
    <name evidence="11" type="ORF">PhCBS80983_g04614</name>
</gene>
<name>A0A507DX59_9FUNG</name>
<evidence type="ECO:0000256" key="3">
    <source>
        <dbReference type="ARBA" id="ARBA00012755"/>
    </source>
</evidence>
<evidence type="ECO:0000256" key="7">
    <source>
        <dbReference type="ARBA" id="ARBA00023295"/>
    </source>
</evidence>
<dbReference type="STRING" id="109895.A0A507DX59"/>
<dbReference type="SUPFAM" id="SSF51445">
    <property type="entry name" value="(Trans)glycosidases"/>
    <property type="match status" value="1"/>
</dbReference>
<dbReference type="GO" id="GO:0004557">
    <property type="term" value="F:alpha-galactosidase activity"/>
    <property type="evidence" value="ECO:0007669"/>
    <property type="project" value="UniProtKB-EC"/>
</dbReference>
<evidence type="ECO:0000256" key="9">
    <source>
        <dbReference type="SAM" id="SignalP"/>
    </source>
</evidence>
<comment type="similarity">
    <text evidence="2 8">Belongs to the glycosyl hydrolase 27 family.</text>
</comment>
<dbReference type="Gene3D" id="3.20.20.70">
    <property type="entry name" value="Aldolase class I"/>
    <property type="match status" value="1"/>
</dbReference>
<evidence type="ECO:0000256" key="1">
    <source>
        <dbReference type="ARBA" id="ARBA00001255"/>
    </source>
</evidence>
<dbReference type="InterPro" id="IPR013785">
    <property type="entry name" value="Aldolase_TIM"/>
</dbReference>
<feature type="chain" id="PRO_5021315735" description="Alpha-galactosidase" evidence="9">
    <location>
        <begin position="25"/>
        <end position="417"/>
    </location>
</feature>
<keyword evidence="7 8" id="KW-0326">Glycosidase</keyword>
<dbReference type="SUPFAM" id="SSF51011">
    <property type="entry name" value="Glycosyl hydrolase domain"/>
    <property type="match status" value="1"/>
</dbReference>
<dbReference type="InterPro" id="IPR000111">
    <property type="entry name" value="Glyco_hydro_27/36_CS"/>
</dbReference>
<dbReference type="FunFam" id="3.20.20.70:FF:000202">
    <property type="entry name" value="Alpha-galactosidase"/>
    <property type="match status" value="1"/>
</dbReference>
<dbReference type="Pfam" id="PF16499">
    <property type="entry name" value="Melibiase_2"/>
    <property type="match status" value="1"/>
</dbReference>
<dbReference type="InterPro" id="IPR002241">
    <property type="entry name" value="Glyco_hydro_27"/>
</dbReference>
<evidence type="ECO:0000256" key="4">
    <source>
        <dbReference type="ARBA" id="ARBA00022729"/>
    </source>
</evidence>
<proteinExistence type="inferred from homology"/>
<keyword evidence="4 9" id="KW-0732">Signal</keyword>
<protein>
    <recommendedName>
        <fullName evidence="3 8">Alpha-galactosidase</fullName>
        <ecNumber evidence="3 8">3.2.1.22</ecNumber>
    </recommendedName>
    <alternativeName>
        <fullName evidence="8">Melibiase</fullName>
    </alternativeName>
</protein>
<evidence type="ECO:0000256" key="2">
    <source>
        <dbReference type="ARBA" id="ARBA00009743"/>
    </source>
</evidence>
<organism evidence="11 12">
    <name type="scientific">Powellomyces hirtus</name>
    <dbReference type="NCBI Taxonomy" id="109895"/>
    <lineage>
        <taxon>Eukaryota</taxon>
        <taxon>Fungi</taxon>
        <taxon>Fungi incertae sedis</taxon>
        <taxon>Chytridiomycota</taxon>
        <taxon>Chytridiomycota incertae sedis</taxon>
        <taxon>Chytridiomycetes</taxon>
        <taxon>Spizellomycetales</taxon>
        <taxon>Powellomycetaceae</taxon>
        <taxon>Powellomyces</taxon>
    </lineage>
</organism>
<keyword evidence="6 8" id="KW-1015">Disulfide bond</keyword>
<dbReference type="Proteomes" id="UP000318582">
    <property type="component" value="Unassembled WGS sequence"/>
</dbReference>
<keyword evidence="12" id="KW-1185">Reference proteome</keyword>
<dbReference type="InterPro" id="IPR013780">
    <property type="entry name" value="Glyco_hydro_b"/>
</dbReference>
<dbReference type="CDD" id="cd14792">
    <property type="entry name" value="GH27"/>
    <property type="match status" value="1"/>
</dbReference>
<dbReference type="EMBL" id="QEAQ01000078">
    <property type="protein sequence ID" value="TPX56333.1"/>
    <property type="molecule type" value="Genomic_DNA"/>
</dbReference>
<feature type="signal peptide" evidence="9">
    <location>
        <begin position="1"/>
        <end position="24"/>
    </location>
</feature>
<accession>A0A507DX59</accession>
<dbReference type="EC" id="3.2.1.22" evidence="3 8"/>
<evidence type="ECO:0000256" key="8">
    <source>
        <dbReference type="RuleBase" id="RU361168"/>
    </source>
</evidence>
<comment type="catalytic activity">
    <reaction evidence="1 8">
        <text>Hydrolysis of terminal, non-reducing alpha-D-galactose residues in alpha-D-galactosides, including galactose oligosaccharides, galactomannans and galactolipids.</text>
        <dbReference type="EC" id="3.2.1.22"/>
    </reaction>
</comment>
<dbReference type="PANTHER" id="PTHR11452">
    <property type="entry name" value="ALPHA-GALACTOSIDASE/ALPHA-N-ACETYLGALACTOSAMINIDASE"/>
    <property type="match status" value="1"/>
</dbReference>
<evidence type="ECO:0000256" key="5">
    <source>
        <dbReference type="ARBA" id="ARBA00022801"/>
    </source>
</evidence>
<reference evidence="11 12" key="1">
    <citation type="journal article" date="2019" name="Sci. Rep.">
        <title>Comparative genomics of chytrid fungi reveal insights into the obligate biotrophic and pathogenic lifestyle of Synchytrium endobioticum.</title>
        <authorList>
            <person name="van de Vossenberg B.T.L.H."/>
            <person name="Warris S."/>
            <person name="Nguyen H.D.T."/>
            <person name="van Gent-Pelzer M.P.E."/>
            <person name="Joly D.L."/>
            <person name="van de Geest H.C."/>
            <person name="Bonants P.J.M."/>
            <person name="Smith D.S."/>
            <person name="Levesque C.A."/>
            <person name="van der Lee T.A.J."/>
        </authorList>
    </citation>
    <scope>NUCLEOTIDE SEQUENCE [LARGE SCALE GENOMIC DNA]</scope>
    <source>
        <strain evidence="11 12">CBS 809.83</strain>
    </source>
</reference>
<comment type="caution">
    <text evidence="11">The sequence shown here is derived from an EMBL/GenBank/DDBJ whole genome shotgun (WGS) entry which is preliminary data.</text>
</comment>
<sequence length="417" mass="45648">MHLARTHLLSLATLVGSVISSVTAQQKPIERHLPAMGWNSWNSFHCNEIDEKLIRDTADILVSSGLAAVGYTYLTIDDCWSSGRDPKTGDLVADPKKFPSGMASLGAHIHSRGLKFGIYSSAGTRTCNAPADTGSLGREAQDAKLWASWGVDYLKYDNCFNEGQYGTEEKSFERYKKMADALLATGRPIYYSLCNWGQDFPWKWASKIGNSWRTTGDIGPSWNTPSPYCKCTVAGCDAYGSVNCPIMNILDKNIGLEPYASPTLGWNDMDMLEVGNAGMTTAEQLSHFVLWAVMKSPLILGNDLRTMDKATRTILAAREIVAVNQDPLGVPARLVQDWGKRQQVFAGPLVDGHVVVLLNRDSVPAKITASFDKIGLTSTTTARVRDLWRRLDIGTATGSFTVDAVLPHSVIIVKLQV</sequence>
<dbReference type="FunFam" id="2.60.40.1180:FF:000008">
    <property type="entry name" value="Alpha-galactosidase"/>
    <property type="match status" value="1"/>
</dbReference>
<dbReference type="PROSITE" id="PS00512">
    <property type="entry name" value="ALPHA_GALACTOSIDASE"/>
    <property type="match status" value="1"/>
</dbReference>
<evidence type="ECO:0000256" key="6">
    <source>
        <dbReference type="ARBA" id="ARBA00023157"/>
    </source>
</evidence>
<keyword evidence="5 8" id="KW-0378">Hydrolase</keyword>
<dbReference type="InterPro" id="IPR017853">
    <property type="entry name" value="GH"/>
</dbReference>
<feature type="domain" description="Alpha galactosidase C-terminal" evidence="10">
    <location>
        <begin position="342"/>
        <end position="415"/>
    </location>
</feature>
<dbReference type="Gene3D" id="2.60.40.1180">
    <property type="entry name" value="Golgi alpha-mannosidase II"/>
    <property type="match status" value="1"/>
</dbReference>